<dbReference type="InterPro" id="IPR029494">
    <property type="entry name" value="DarT"/>
</dbReference>
<accession>A0A1C0APX6</accession>
<comment type="catalytic activity">
    <reaction evidence="6">
        <text>a thymidine in DNA + NAD(+) = an N-(ADP-alpha-D-ribosyl)-thymidine in DNA + nicotinamide + H(+)</text>
        <dbReference type="Rhea" id="RHEA:71651"/>
        <dbReference type="Rhea" id="RHEA-COMP:13556"/>
        <dbReference type="Rhea" id="RHEA-COMP:18051"/>
        <dbReference type="ChEBI" id="CHEBI:15378"/>
        <dbReference type="ChEBI" id="CHEBI:17154"/>
        <dbReference type="ChEBI" id="CHEBI:57540"/>
        <dbReference type="ChEBI" id="CHEBI:137386"/>
        <dbReference type="ChEBI" id="CHEBI:191199"/>
    </reaction>
</comment>
<dbReference type="Pfam" id="PF14487">
    <property type="entry name" value="DarT"/>
    <property type="match status" value="1"/>
</dbReference>
<dbReference type="GO" id="GO:0016757">
    <property type="term" value="F:glycosyltransferase activity"/>
    <property type="evidence" value="ECO:0007669"/>
    <property type="project" value="UniProtKB-UniRule"/>
</dbReference>
<feature type="binding site" evidence="6">
    <location>
        <position position="56"/>
    </location>
    <ligand>
        <name>NAD(+)</name>
        <dbReference type="ChEBI" id="CHEBI:57540"/>
    </ligand>
</feature>
<dbReference type="EMBL" id="MBQD01000011">
    <property type="protein sequence ID" value="OCL36376.1"/>
    <property type="molecule type" value="Genomic_DNA"/>
</dbReference>
<keyword evidence="1 6" id="KW-1277">Toxin-antitoxin system</keyword>
<evidence type="ECO:0000256" key="5">
    <source>
        <dbReference type="ARBA" id="ARBA00023125"/>
    </source>
</evidence>
<evidence type="ECO:0000256" key="2">
    <source>
        <dbReference type="ARBA" id="ARBA00022676"/>
    </source>
</evidence>
<feature type="active site" description="Proton acceptor" evidence="6">
    <location>
        <position position="56"/>
    </location>
</feature>
<comment type="caution">
    <text evidence="6">Lacks conserved residue(s) required for the propagation of feature annotation.</text>
</comment>
<dbReference type="AlphaFoldDB" id="A0A1C0APX6"/>
<sequence>MIHADARGGEATRVFHFTHIDNLSTIAREGLHCDSTVQGNGLLLQEVGNQDIKELRRRRRVPVPPGGVVSDYVPFYFAPRSPMMFAIHKGKVPTYQKGCDDVVYLVSTLGQLRAAGQPVLLTDRNATLAVAAFATDAGDLRIDWDLMGEPIWKNTDEYPDRREKRMAECLVHRLVEPNGIRALVTKTQAVADRVGRLVGATWPVYVRGGWYF</sequence>
<gene>
    <name evidence="8" type="ORF">BCR15_00420</name>
</gene>
<dbReference type="PROSITE" id="PS52018">
    <property type="entry name" value="DART"/>
    <property type="match status" value="1"/>
</dbReference>
<keyword evidence="4 6" id="KW-0548">Nucleotidyltransferase</keyword>
<keyword evidence="3 6" id="KW-0808">Transferase</keyword>
<evidence type="ECO:0000256" key="6">
    <source>
        <dbReference type="PROSITE-ProRule" id="PRU01362"/>
    </source>
</evidence>
<feature type="domain" description="DarT" evidence="7">
    <location>
        <begin position="12"/>
        <end position="212"/>
    </location>
</feature>
<proteinExistence type="inferred from homology"/>
<evidence type="ECO:0000256" key="4">
    <source>
        <dbReference type="ARBA" id="ARBA00022695"/>
    </source>
</evidence>
<reference evidence="9" key="1">
    <citation type="submission" date="2016-07" db="EMBL/GenBank/DDBJ databases">
        <authorList>
            <person name="Florea S."/>
            <person name="Webb J.S."/>
            <person name="Jaromczyk J."/>
            <person name="Schardl C.L."/>
        </authorList>
    </citation>
    <scope>NUCLEOTIDE SEQUENCE [LARGE SCALE GENOMIC DNA]</scope>
    <source>
        <strain evidence="9">IPBSL-7</strain>
    </source>
</reference>
<dbReference type="Proteomes" id="UP000093501">
    <property type="component" value="Unassembled WGS sequence"/>
</dbReference>
<evidence type="ECO:0000256" key="3">
    <source>
        <dbReference type="ARBA" id="ARBA00022679"/>
    </source>
</evidence>
<feature type="active site" evidence="6">
    <location>
        <position position="168"/>
    </location>
</feature>
<dbReference type="GO" id="GO:0016779">
    <property type="term" value="F:nucleotidyltransferase activity"/>
    <property type="evidence" value="ECO:0007669"/>
    <property type="project" value="UniProtKB-UniRule"/>
</dbReference>
<keyword evidence="9" id="KW-1185">Reference proteome</keyword>
<protein>
    <recommendedName>
        <fullName evidence="7">DarT domain-containing protein</fullName>
    </recommendedName>
</protein>
<dbReference type="RefSeq" id="WP_068750561.1">
    <property type="nucleotide sequence ID" value="NZ_MBQD01000011.1"/>
</dbReference>
<evidence type="ECO:0000256" key="1">
    <source>
        <dbReference type="ARBA" id="ARBA00022649"/>
    </source>
</evidence>
<evidence type="ECO:0000313" key="9">
    <source>
        <dbReference type="Proteomes" id="UP000093501"/>
    </source>
</evidence>
<evidence type="ECO:0000259" key="7">
    <source>
        <dbReference type="PROSITE" id="PS52018"/>
    </source>
</evidence>
<comment type="caution">
    <text evidence="8">The sequence shown here is derived from an EMBL/GenBank/DDBJ whole genome shotgun (WGS) entry which is preliminary data.</text>
</comment>
<feature type="binding site" evidence="6">
    <location>
        <begin position="16"/>
        <end position="18"/>
    </location>
    <ligand>
        <name>NAD(+)</name>
        <dbReference type="ChEBI" id="CHEBI:57540"/>
    </ligand>
</feature>
<comment type="similarity">
    <text evidence="6">Belongs to the DarT ADP-ribosyltransferase family.</text>
</comment>
<keyword evidence="5 6" id="KW-0238">DNA-binding</keyword>
<dbReference type="GO" id="GO:0003677">
    <property type="term" value="F:DNA binding"/>
    <property type="evidence" value="ECO:0007669"/>
    <property type="project" value="UniProtKB-UniRule"/>
</dbReference>
<organism evidence="8 9">
    <name type="scientific">Tessaracoccus lapidicaptus</name>
    <dbReference type="NCBI Taxonomy" id="1427523"/>
    <lineage>
        <taxon>Bacteria</taxon>
        <taxon>Bacillati</taxon>
        <taxon>Actinomycetota</taxon>
        <taxon>Actinomycetes</taxon>
        <taxon>Propionibacteriales</taxon>
        <taxon>Propionibacteriaceae</taxon>
        <taxon>Tessaracoccus</taxon>
    </lineage>
</organism>
<name>A0A1C0APX6_9ACTN</name>
<evidence type="ECO:0000313" key="8">
    <source>
        <dbReference type="EMBL" id="OCL36376.1"/>
    </source>
</evidence>
<keyword evidence="2 6" id="KW-0328">Glycosyltransferase</keyword>